<dbReference type="InterPro" id="IPR023352">
    <property type="entry name" value="MAPEG-like_dom_sf"/>
</dbReference>
<keyword evidence="2 5" id="KW-0812">Transmembrane</keyword>
<keyword evidence="4 5" id="KW-0472">Membrane</keyword>
<dbReference type="RefSeq" id="WP_192030004.1">
    <property type="nucleotide sequence ID" value="NZ_JACYTR010000026.1"/>
</dbReference>
<name>A0AAW3ZPN4_9GAMM</name>
<evidence type="ECO:0000256" key="3">
    <source>
        <dbReference type="ARBA" id="ARBA00022989"/>
    </source>
</evidence>
<dbReference type="PANTHER" id="PTHR35814:SF1">
    <property type="entry name" value="GLUTATHIONE S-TRANSFERASE-RELATED"/>
    <property type="match status" value="1"/>
</dbReference>
<reference evidence="6 7" key="1">
    <citation type="submission" date="2020-09" db="EMBL/GenBank/DDBJ databases">
        <title>Pseudoxanthomonas sp. CAU 1598 isolated from sand of Yaerae Beach.</title>
        <authorList>
            <person name="Kim W."/>
        </authorList>
    </citation>
    <scope>NUCLEOTIDE SEQUENCE [LARGE SCALE GENOMIC DNA]</scope>
    <source>
        <strain evidence="6 7">CAU 1598</strain>
    </source>
</reference>
<dbReference type="Pfam" id="PF01124">
    <property type="entry name" value="MAPEG"/>
    <property type="match status" value="1"/>
</dbReference>
<evidence type="ECO:0000313" key="6">
    <source>
        <dbReference type="EMBL" id="MBD8526582.1"/>
    </source>
</evidence>
<evidence type="ECO:0000313" key="7">
    <source>
        <dbReference type="Proteomes" id="UP000613768"/>
    </source>
</evidence>
<gene>
    <name evidence="6" type="ORF">IFO71_12630</name>
</gene>
<dbReference type="GO" id="GO:0016020">
    <property type="term" value="C:membrane"/>
    <property type="evidence" value="ECO:0007669"/>
    <property type="project" value="UniProtKB-SubCell"/>
</dbReference>
<keyword evidence="7" id="KW-1185">Reference proteome</keyword>
<protein>
    <submittedName>
        <fullName evidence="6">MAPEG family protein</fullName>
    </submittedName>
</protein>
<accession>A0AAW3ZPN4</accession>
<sequence>MHTPPISALYIALGALLLLGLTFRVIAARRASKIGLGDGGDKRLLGAMRVHGNAVETLPIQLLLLVMLEWSGVAPIWIHLLGTAVLLSRGLHAWGLSRHPGVSFGRFWGTLISLGLMLVMPCWLIYLLLIG</sequence>
<dbReference type="EMBL" id="JACYTR010000026">
    <property type="protein sequence ID" value="MBD8526582.1"/>
    <property type="molecule type" value="Genomic_DNA"/>
</dbReference>
<feature type="transmembrane region" description="Helical" evidence="5">
    <location>
        <begin position="107"/>
        <end position="129"/>
    </location>
</feature>
<keyword evidence="3 5" id="KW-1133">Transmembrane helix</keyword>
<feature type="transmembrane region" description="Helical" evidence="5">
    <location>
        <begin position="62"/>
        <end position="87"/>
    </location>
</feature>
<dbReference type="Proteomes" id="UP000613768">
    <property type="component" value="Unassembled WGS sequence"/>
</dbReference>
<proteinExistence type="predicted"/>
<dbReference type="SUPFAM" id="SSF161084">
    <property type="entry name" value="MAPEG domain-like"/>
    <property type="match status" value="1"/>
</dbReference>
<dbReference type="AlphaFoldDB" id="A0AAW3ZPN4"/>
<dbReference type="InterPro" id="IPR001129">
    <property type="entry name" value="Membr-assoc_MAPEG"/>
</dbReference>
<evidence type="ECO:0000256" key="5">
    <source>
        <dbReference type="SAM" id="Phobius"/>
    </source>
</evidence>
<comment type="subcellular location">
    <subcellularLocation>
        <location evidence="1">Membrane</location>
    </subcellularLocation>
</comment>
<evidence type="ECO:0000256" key="2">
    <source>
        <dbReference type="ARBA" id="ARBA00022692"/>
    </source>
</evidence>
<dbReference type="PANTHER" id="PTHR35814">
    <property type="match status" value="1"/>
</dbReference>
<evidence type="ECO:0000256" key="4">
    <source>
        <dbReference type="ARBA" id="ARBA00023136"/>
    </source>
</evidence>
<evidence type="ECO:0000256" key="1">
    <source>
        <dbReference type="ARBA" id="ARBA00004370"/>
    </source>
</evidence>
<dbReference type="Gene3D" id="1.20.120.550">
    <property type="entry name" value="Membrane associated eicosanoid/glutathione metabolism-like domain"/>
    <property type="match status" value="1"/>
</dbReference>
<feature type="transmembrane region" description="Helical" evidence="5">
    <location>
        <begin position="6"/>
        <end position="27"/>
    </location>
</feature>
<organism evidence="6 7">
    <name type="scientific">Pseudomarimonas arenosa</name>
    <dbReference type="NCBI Taxonomy" id="2774145"/>
    <lineage>
        <taxon>Bacteria</taxon>
        <taxon>Pseudomonadati</taxon>
        <taxon>Pseudomonadota</taxon>
        <taxon>Gammaproteobacteria</taxon>
        <taxon>Lysobacterales</taxon>
        <taxon>Lysobacteraceae</taxon>
        <taxon>Pseudomarimonas</taxon>
    </lineage>
</organism>
<comment type="caution">
    <text evidence="6">The sequence shown here is derived from an EMBL/GenBank/DDBJ whole genome shotgun (WGS) entry which is preliminary data.</text>
</comment>